<dbReference type="PANTHER" id="PTHR22997:SF0">
    <property type="entry name" value="PIH1 DOMAIN-CONTAINING PROTEIN 1"/>
    <property type="match status" value="1"/>
</dbReference>
<evidence type="ECO:0000313" key="6">
    <source>
        <dbReference type="EMBL" id="VEN40408.1"/>
    </source>
</evidence>
<comment type="function">
    <text evidence="3">Involved in the assembly of C/D box small nucleolar ribonucleoprotein (snoRNP) particles. Recruits the SWI/SNF complex to the core promoter of rRNA genes and enhances pre-rRNA transcription. Mediates interaction of TELO2 with the R2TP complex which is necessary for the stability of MTOR and SMG1. Positively regulates the assembly and activity of the mTORC1 complex.</text>
</comment>
<reference evidence="6 7" key="1">
    <citation type="submission" date="2019-01" db="EMBL/GenBank/DDBJ databases">
        <authorList>
            <person name="Sayadi A."/>
        </authorList>
    </citation>
    <scope>NUCLEOTIDE SEQUENCE [LARGE SCALE GENOMIC DNA]</scope>
</reference>
<feature type="domain" description="PIH1 N-terminal" evidence="4">
    <location>
        <begin position="36"/>
        <end position="185"/>
    </location>
</feature>
<dbReference type="InterPro" id="IPR041442">
    <property type="entry name" value="PIH1D1/2/3_CS-like"/>
</dbReference>
<organism evidence="6 7">
    <name type="scientific">Callosobruchus maculatus</name>
    <name type="common">Southern cowpea weevil</name>
    <name type="synonym">Pulse bruchid</name>
    <dbReference type="NCBI Taxonomy" id="64391"/>
    <lineage>
        <taxon>Eukaryota</taxon>
        <taxon>Metazoa</taxon>
        <taxon>Ecdysozoa</taxon>
        <taxon>Arthropoda</taxon>
        <taxon>Hexapoda</taxon>
        <taxon>Insecta</taxon>
        <taxon>Pterygota</taxon>
        <taxon>Neoptera</taxon>
        <taxon>Endopterygota</taxon>
        <taxon>Coleoptera</taxon>
        <taxon>Polyphaga</taxon>
        <taxon>Cucujiformia</taxon>
        <taxon>Chrysomeloidea</taxon>
        <taxon>Chrysomelidae</taxon>
        <taxon>Bruchinae</taxon>
        <taxon>Bruchini</taxon>
        <taxon>Callosobruchus</taxon>
    </lineage>
</organism>
<gene>
    <name evidence="6" type="ORF">CALMAC_LOCUS4580</name>
</gene>
<evidence type="ECO:0000256" key="3">
    <source>
        <dbReference type="ARBA" id="ARBA00046233"/>
    </source>
</evidence>
<sequence length="311" mass="35003">MSSRSSKPVFLDVDSSLVENNLRVAVDPIEDKFQRMFEEPQPYPSKLVQPTPGFCVKAREVSGPKVFVNVCKTGAIPPPKDITVRELQEILATEESGEYKIPMSIGEVKTDKDNKGQTVKVVDVAIHPSFFHKVETIDEFKSFFVAVVFHGLEDKYNIIFEDEKIILRNKKVFGKLQQHRIQQREIDQKMTGASGEKSLISEIRGDESVGPKKVMIETIASTENPTREPIYRLFKKKDGQNCLFGEFKLPDVISAKELTLDVGEDRILLESKTRGYLLDIFVPYIVKQKGCSSTFDKASKTLTVVMPLVGG</sequence>
<keyword evidence="7" id="KW-1185">Reference proteome</keyword>
<dbReference type="GO" id="GO:1990904">
    <property type="term" value="C:ribonucleoprotein complex"/>
    <property type="evidence" value="ECO:0007669"/>
    <property type="project" value="TreeGrafter"/>
</dbReference>
<dbReference type="Pfam" id="PF08190">
    <property type="entry name" value="PIH1"/>
    <property type="match status" value="1"/>
</dbReference>
<dbReference type="AlphaFoldDB" id="A0A653BXP3"/>
<dbReference type="GO" id="GO:0000492">
    <property type="term" value="P:box C/D snoRNP assembly"/>
    <property type="evidence" value="ECO:0007669"/>
    <property type="project" value="TreeGrafter"/>
</dbReference>
<dbReference type="GO" id="GO:0097255">
    <property type="term" value="C:R2TP complex"/>
    <property type="evidence" value="ECO:0007669"/>
    <property type="project" value="TreeGrafter"/>
</dbReference>
<feature type="domain" description="PIH1D1/2/3 CS-like" evidence="5">
    <location>
        <begin position="243"/>
        <end position="308"/>
    </location>
</feature>
<accession>A0A653BXP3</accession>
<dbReference type="GO" id="GO:0006364">
    <property type="term" value="P:rRNA processing"/>
    <property type="evidence" value="ECO:0007669"/>
    <property type="project" value="TreeGrafter"/>
</dbReference>
<proteinExistence type="inferred from homology"/>
<dbReference type="OrthoDB" id="5135119at2759"/>
<dbReference type="GO" id="GO:0005737">
    <property type="term" value="C:cytoplasm"/>
    <property type="evidence" value="ECO:0007669"/>
    <property type="project" value="TreeGrafter"/>
</dbReference>
<name>A0A653BXP3_CALMS</name>
<evidence type="ECO:0000313" key="7">
    <source>
        <dbReference type="Proteomes" id="UP000410492"/>
    </source>
</evidence>
<dbReference type="PANTHER" id="PTHR22997">
    <property type="entry name" value="PIH1 DOMAIN-CONTAINING PROTEIN 1"/>
    <property type="match status" value="1"/>
</dbReference>
<evidence type="ECO:0000256" key="2">
    <source>
        <dbReference type="ARBA" id="ARBA00040540"/>
    </source>
</evidence>
<dbReference type="Proteomes" id="UP000410492">
    <property type="component" value="Unassembled WGS sequence"/>
</dbReference>
<dbReference type="InterPro" id="IPR012981">
    <property type="entry name" value="PIH1_N"/>
</dbReference>
<evidence type="ECO:0000259" key="4">
    <source>
        <dbReference type="Pfam" id="PF08190"/>
    </source>
</evidence>
<protein>
    <recommendedName>
        <fullName evidence="2">PIH1 domain-containing protein 1</fullName>
    </recommendedName>
</protein>
<dbReference type="Pfam" id="PF18201">
    <property type="entry name" value="PIH1_CS"/>
    <property type="match status" value="1"/>
</dbReference>
<evidence type="ECO:0000256" key="1">
    <source>
        <dbReference type="ARBA" id="ARBA00008511"/>
    </source>
</evidence>
<dbReference type="InterPro" id="IPR050734">
    <property type="entry name" value="PIH1/Kintoun_subfamily"/>
</dbReference>
<comment type="similarity">
    <text evidence="1">Belongs to the PIH1 family.</text>
</comment>
<dbReference type="EMBL" id="CAACVG010006533">
    <property type="protein sequence ID" value="VEN40408.1"/>
    <property type="molecule type" value="Genomic_DNA"/>
</dbReference>
<evidence type="ECO:0000259" key="5">
    <source>
        <dbReference type="Pfam" id="PF18201"/>
    </source>
</evidence>